<name>A0A645IEQ3_9ZZZZ</name>
<gene>
    <name evidence="1" type="ORF">SDC9_194382</name>
</gene>
<organism evidence="1">
    <name type="scientific">bioreactor metagenome</name>
    <dbReference type="NCBI Taxonomy" id="1076179"/>
    <lineage>
        <taxon>unclassified sequences</taxon>
        <taxon>metagenomes</taxon>
        <taxon>ecological metagenomes</taxon>
    </lineage>
</organism>
<sequence>MHGSVQHPCVDARLSASDALDHVVGHVHAVFETADTGLSGGVGSVDHTGFSHKELLVSAVRIVVRNVISFGPHLFFQITGFNIRIGGIPVHIVDAHIPRDLAYGGIHPSVVSRCIGTDQL</sequence>
<dbReference type="EMBL" id="VSSQ01107736">
    <property type="protein sequence ID" value="MPN46784.1"/>
    <property type="molecule type" value="Genomic_DNA"/>
</dbReference>
<comment type="caution">
    <text evidence="1">The sequence shown here is derived from an EMBL/GenBank/DDBJ whole genome shotgun (WGS) entry which is preliminary data.</text>
</comment>
<accession>A0A645IEQ3</accession>
<protein>
    <submittedName>
        <fullName evidence="1">Uncharacterized protein</fullName>
    </submittedName>
</protein>
<proteinExistence type="predicted"/>
<dbReference type="AlphaFoldDB" id="A0A645IEQ3"/>
<reference evidence="1" key="1">
    <citation type="submission" date="2019-08" db="EMBL/GenBank/DDBJ databases">
        <authorList>
            <person name="Kucharzyk K."/>
            <person name="Murdoch R.W."/>
            <person name="Higgins S."/>
            <person name="Loffler F."/>
        </authorList>
    </citation>
    <scope>NUCLEOTIDE SEQUENCE</scope>
</reference>
<evidence type="ECO:0000313" key="1">
    <source>
        <dbReference type="EMBL" id="MPN46784.1"/>
    </source>
</evidence>